<dbReference type="PROSITE" id="PS51318">
    <property type="entry name" value="TAT"/>
    <property type="match status" value="1"/>
</dbReference>
<keyword evidence="7" id="KW-1185">Reference proteome</keyword>
<dbReference type="EMBL" id="CP074132">
    <property type="protein sequence ID" value="QUX29202.1"/>
    <property type="molecule type" value="Genomic_DNA"/>
</dbReference>
<dbReference type="SUPFAM" id="SSF55846">
    <property type="entry name" value="N-acetylmuramoyl-L-alanine amidase-like"/>
    <property type="match status" value="1"/>
</dbReference>
<comment type="similarity">
    <text evidence="1">Belongs to the N-acetylmuramoyl-L-alanine amidase 2 family.</text>
</comment>
<dbReference type="InterPro" id="IPR006619">
    <property type="entry name" value="PGRP_domain_met/bac"/>
</dbReference>
<dbReference type="InterPro" id="IPR006311">
    <property type="entry name" value="TAT_signal"/>
</dbReference>
<evidence type="ECO:0000313" key="6">
    <source>
        <dbReference type="EMBL" id="QUX29202.1"/>
    </source>
</evidence>
<protein>
    <submittedName>
        <fullName evidence="6">N-acetylmuramoyl-L-alanine amidase</fullName>
    </submittedName>
</protein>
<organism evidence="6 7">
    <name type="scientific">Nocardiopsis akebiae</name>
    <dbReference type="NCBI Taxonomy" id="2831968"/>
    <lineage>
        <taxon>Bacteria</taxon>
        <taxon>Bacillati</taxon>
        <taxon>Actinomycetota</taxon>
        <taxon>Actinomycetes</taxon>
        <taxon>Streptosporangiales</taxon>
        <taxon>Nocardiopsidaceae</taxon>
        <taxon>Nocardiopsis</taxon>
    </lineage>
</organism>
<evidence type="ECO:0000313" key="7">
    <source>
        <dbReference type="Proteomes" id="UP000678016"/>
    </source>
</evidence>
<dbReference type="SMART" id="SM00701">
    <property type="entry name" value="PGRP"/>
    <property type="match status" value="1"/>
</dbReference>
<dbReference type="SMART" id="SM00644">
    <property type="entry name" value="Ami_2"/>
    <property type="match status" value="1"/>
</dbReference>
<dbReference type="InterPro" id="IPR036505">
    <property type="entry name" value="Amidase/PGRP_sf"/>
</dbReference>
<feature type="compositionally biased region" description="Low complexity" evidence="2">
    <location>
        <begin position="234"/>
        <end position="246"/>
    </location>
</feature>
<keyword evidence="3" id="KW-0472">Membrane</keyword>
<dbReference type="CDD" id="cd06583">
    <property type="entry name" value="PGRP"/>
    <property type="match status" value="1"/>
</dbReference>
<dbReference type="InterPro" id="IPR015510">
    <property type="entry name" value="PGRP"/>
</dbReference>
<keyword evidence="3" id="KW-0812">Transmembrane</keyword>
<feature type="domain" description="Peptidoglycan recognition protein family" evidence="5">
    <location>
        <begin position="51"/>
        <end position="205"/>
    </location>
</feature>
<dbReference type="PANTHER" id="PTHR11022">
    <property type="entry name" value="PEPTIDOGLYCAN RECOGNITION PROTEIN"/>
    <property type="match status" value="1"/>
</dbReference>
<dbReference type="Pfam" id="PF01510">
    <property type="entry name" value="Amidase_2"/>
    <property type="match status" value="1"/>
</dbReference>
<name>A0ABX8C509_9ACTN</name>
<dbReference type="InterPro" id="IPR002502">
    <property type="entry name" value="Amidase_domain"/>
</dbReference>
<keyword evidence="3" id="KW-1133">Transmembrane helix</keyword>
<dbReference type="RefSeq" id="WP_212642081.1">
    <property type="nucleotide sequence ID" value="NZ_CP074132.1"/>
</dbReference>
<feature type="domain" description="N-acetylmuramoyl-L-alanine amidase" evidence="4">
    <location>
        <begin position="65"/>
        <end position="211"/>
    </location>
</feature>
<evidence type="ECO:0000259" key="5">
    <source>
        <dbReference type="SMART" id="SM00701"/>
    </source>
</evidence>
<proteinExistence type="inferred from homology"/>
<sequence>MTVERRDEPGRHTRVDRRTVLRGTALAAGGVLLGGIAGIPAADRASAATRPKVYTRADWGARAPKNKIEVVRRGATHIVVHHTATANASDTSTSHAASLSRSIQRYHMDTNGWSDMGQQFTISRGGHIMEGRDQSLRAVSAGHHVLGAHTANHNEHAIGIENEGTYTSASPPAALLDSLADTCAWLCLAYRLDPDEAIVGHRDFNATGCPGDKLYAALPQLRSTVRSRMREQLAHPGAAAVAAPGPDQLPTYPDVPRDERVRPYSHGPAVGERDTFA</sequence>
<evidence type="ECO:0000256" key="3">
    <source>
        <dbReference type="SAM" id="Phobius"/>
    </source>
</evidence>
<evidence type="ECO:0000259" key="4">
    <source>
        <dbReference type="SMART" id="SM00644"/>
    </source>
</evidence>
<feature type="region of interest" description="Disordered" evidence="2">
    <location>
        <begin position="231"/>
        <end position="277"/>
    </location>
</feature>
<dbReference type="Gene3D" id="3.40.80.10">
    <property type="entry name" value="Peptidoglycan recognition protein-like"/>
    <property type="match status" value="1"/>
</dbReference>
<reference evidence="7" key="1">
    <citation type="submission" date="2021-05" db="EMBL/GenBank/DDBJ databases">
        <title>Direct Submission.</title>
        <authorList>
            <person name="Li K."/>
            <person name="Gao J."/>
        </authorList>
    </citation>
    <scope>NUCLEOTIDE SEQUENCE [LARGE SCALE GENOMIC DNA]</scope>
    <source>
        <strain evidence="7">HDS12</strain>
    </source>
</reference>
<evidence type="ECO:0000256" key="1">
    <source>
        <dbReference type="ARBA" id="ARBA00007553"/>
    </source>
</evidence>
<feature type="transmembrane region" description="Helical" evidence="3">
    <location>
        <begin position="20"/>
        <end position="42"/>
    </location>
</feature>
<evidence type="ECO:0000256" key="2">
    <source>
        <dbReference type="SAM" id="MobiDB-lite"/>
    </source>
</evidence>
<accession>A0ABX8C509</accession>
<dbReference type="PANTHER" id="PTHR11022:SF41">
    <property type="entry name" value="PEPTIDOGLYCAN-RECOGNITION PROTEIN LC-RELATED"/>
    <property type="match status" value="1"/>
</dbReference>
<gene>
    <name evidence="6" type="ORF">KGD83_00935</name>
</gene>
<dbReference type="Proteomes" id="UP000678016">
    <property type="component" value="Chromosome"/>
</dbReference>